<evidence type="ECO:0000313" key="2">
    <source>
        <dbReference type="Proteomes" id="UP000652761"/>
    </source>
</evidence>
<comment type="caution">
    <text evidence="1">The sequence shown here is derived from an EMBL/GenBank/DDBJ whole genome shotgun (WGS) entry which is preliminary data.</text>
</comment>
<keyword evidence="2" id="KW-1185">Reference proteome</keyword>
<dbReference type="Proteomes" id="UP000652761">
    <property type="component" value="Unassembled WGS sequence"/>
</dbReference>
<dbReference type="AlphaFoldDB" id="A0A843V4L5"/>
<gene>
    <name evidence="1" type="ORF">Taro_023419</name>
</gene>
<evidence type="ECO:0000313" key="1">
    <source>
        <dbReference type="EMBL" id="MQL90815.1"/>
    </source>
</evidence>
<name>A0A843V4L5_COLES</name>
<accession>A0A843V4L5</accession>
<sequence>MTDLNRCFGSKIYMIKVDQELEQLGRIYREERSQTGARNITLTRPVDRHGSAVDRGWFPEPDVKLCVHLSTAISHCGGTHFEDWIWKGKVLKEYYWKRRLPPRELSPENSREHPRTPPQLLQYQCSNLTLGLAPHAPQLPHTNHAMSETLVAPYIAWDWGSSRGTREGSWPETKSPELFLSIKAQQQMAMVKNTDDEVLLQQKSLGKIGLKLWDRTPTIGTSNNQSQFESLERLTNLFMGKKHSRLPKFRKGRRFDAYVDGQRRLGCS</sequence>
<dbReference type="EMBL" id="NMUH01001275">
    <property type="protein sequence ID" value="MQL90815.1"/>
    <property type="molecule type" value="Genomic_DNA"/>
</dbReference>
<organism evidence="1 2">
    <name type="scientific">Colocasia esculenta</name>
    <name type="common">Wild taro</name>
    <name type="synonym">Arum esculentum</name>
    <dbReference type="NCBI Taxonomy" id="4460"/>
    <lineage>
        <taxon>Eukaryota</taxon>
        <taxon>Viridiplantae</taxon>
        <taxon>Streptophyta</taxon>
        <taxon>Embryophyta</taxon>
        <taxon>Tracheophyta</taxon>
        <taxon>Spermatophyta</taxon>
        <taxon>Magnoliopsida</taxon>
        <taxon>Liliopsida</taxon>
        <taxon>Araceae</taxon>
        <taxon>Aroideae</taxon>
        <taxon>Colocasieae</taxon>
        <taxon>Colocasia</taxon>
    </lineage>
</organism>
<proteinExistence type="predicted"/>
<protein>
    <submittedName>
        <fullName evidence="1">Uncharacterized protein</fullName>
    </submittedName>
</protein>
<reference evidence="1" key="1">
    <citation type="submission" date="2017-07" db="EMBL/GenBank/DDBJ databases">
        <title>Taro Niue Genome Assembly and Annotation.</title>
        <authorList>
            <person name="Atibalentja N."/>
            <person name="Keating K."/>
            <person name="Fields C.J."/>
        </authorList>
    </citation>
    <scope>NUCLEOTIDE SEQUENCE</scope>
    <source>
        <strain evidence="1">Niue_2</strain>
        <tissue evidence="1">Leaf</tissue>
    </source>
</reference>